<dbReference type="InterPro" id="IPR016047">
    <property type="entry name" value="M23ase_b-sheet_dom"/>
</dbReference>
<accession>A0A081K7G2</accession>
<evidence type="ECO:0000256" key="1">
    <source>
        <dbReference type="SAM" id="Coils"/>
    </source>
</evidence>
<evidence type="ECO:0000259" key="2">
    <source>
        <dbReference type="Pfam" id="PF01551"/>
    </source>
</evidence>
<dbReference type="AlphaFoldDB" id="A0A081K7G2"/>
<dbReference type="GO" id="GO:0004222">
    <property type="term" value="F:metalloendopeptidase activity"/>
    <property type="evidence" value="ECO:0007669"/>
    <property type="project" value="TreeGrafter"/>
</dbReference>
<organism evidence="3 4">
    <name type="scientific">Endozoicomonas elysicola</name>
    <dbReference type="NCBI Taxonomy" id="305900"/>
    <lineage>
        <taxon>Bacteria</taxon>
        <taxon>Pseudomonadati</taxon>
        <taxon>Pseudomonadota</taxon>
        <taxon>Gammaproteobacteria</taxon>
        <taxon>Oceanospirillales</taxon>
        <taxon>Endozoicomonadaceae</taxon>
        <taxon>Endozoicomonas</taxon>
    </lineage>
</organism>
<proteinExistence type="predicted"/>
<dbReference type="eggNOG" id="COG4942">
    <property type="taxonomic scope" value="Bacteria"/>
</dbReference>
<dbReference type="Pfam" id="PF01551">
    <property type="entry name" value="Peptidase_M23"/>
    <property type="match status" value="1"/>
</dbReference>
<evidence type="ECO:0000313" key="3">
    <source>
        <dbReference type="EMBL" id="KEI70088.1"/>
    </source>
</evidence>
<protein>
    <recommendedName>
        <fullName evidence="2">M23ase beta-sheet core domain-containing protein</fullName>
    </recommendedName>
</protein>
<dbReference type="Gene3D" id="2.70.70.10">
    <property type="entry name" value="Glucose Permease (Domain IIA)"/>
    <property type="match status" value="1"/>
</dbReference>
<dbReference type="InterPro" id="IPR011055">
    <property type="entry name" value="Dup_hybrid_motif"/>
</dbReference>
<dbReference type="PANTHER" id="PTHR21666:SF270">
    <property type="entry name" value="MUREIN HYDROLASE ACTIVATOR ENVC"/>
    <property type="match status" value="1"/>
</dbReference>
<dbReference type="PANTHER" id="PTHR21666">
    <property type="entry name" value="PEPTIDASE-RELATED"/>
    <property type="match status" value="1"/>
</dbReference>
<keyword evidence="1" id="KW-0175">Coiled coil</keyword>
<reference evidence="3 4" key="1">
    <citation type="submission" date="2014-06" db="EMBL/GenBank/DDBJ databases">
        <title>Whole Genome Sequences of Three Symbiotic Endozoicomonas Bacteria.</title>
        <authorList>
            <person name="Neave M.J."/>
            <person name="Apprill A."/>
            <person name="Voolstra C.R."/>
        </authorList>
    </citation>
    <scope>NUCLEOTIDE SEQUENCE [LARGE SCALE GENOMIC DNA]</scope>
    <source>
        <strain evidence="3 4">DSM 22380</strain>
    </source>
</reference>
<dbReference type="EMBL" id="JOJP01000001">
    <property type="protein sequence ID" value="KEI70088.1"/>
    <property type="molecule type" value="Genomic_DNA"/>
</dbReference>
<sequence>MFSALLIAALSIIPQQGMSNEQAVAEAEIKAIESDIQHAKKLLESLNSERTSAQNQVQTNDKAIHQLNSDISSLETRLKEGQGEIKKLQSRQKQLTAKSEQQKVQVAQSLQSLYKSLGDSRIKLLLNQEDPESVSRQLVYLDYFQKAQLQSIREYETTVAELKSVESSQHMLITRLNQEKALIDQKKQTLVKQQSERKKLLKDLANRYRKGGKELKQLEQEREKLDKVLASIISRQLSNSQSFKTRKGKLLWPVDGRVLFKFNDQNPETRMRWQGMFIAAKSGTTVNAVHDGRVIFADWLSSYGLLAIIDHGDNFLTLYAHNDSILKQEGDTVLAGEPLALSGQSGGQLTEGVYFEVRHNGKPQNPSLWLGR</sequence>
<dbReference type="Gene3D" id="6.10.250.3150">
    <property type="match status" value="1"/>
</dbReference>
<comment type="caution">
    <text evidence="3">The sequence shown here is derived from an EMBL/GenBank/DDBJ whole genome shotgun (WGS) entry which is preliminary data.</text>
</comment>
<feature type="domain" description="M23ase beta-sheet core" evidence="2">
    <location>
        <begin position="273"/>
        <end position="366"/>
    </location>
</feature>
<dbReference type="CDD" id="cd12797">
    <property type="entry name" value="M23_peptidase"/>
    <property type="match status" value="1"/>
</dbReference>
<dbReference type="SUPFAM" id="SSF51261">
    <property type="entry name" value="Duplicated hybrid motif"/>
    <property type="match status" value="1"/>
</dbReference>
<gene>
    <name evidence="3" type="ORF">GV64_04405</name>
</gene>
<dbReference type="STRING" id="305900.GV64_04405"/>
<feature type="coiled-coil region" evidence="1">
    <location>
        <begin position="22"/>
        <end position="105"/>
    </location>
</feature>
<evidence type="ECO:0000313" key="4">
    <source>
        <dbReference type="Proteomes" id="UP000027997"/>
    </source>
</evidence>
<name>A0A081K7G2_9GAMM</name>
<keyword evidence="4" id="KW-1185">Reference proteome</keyword>
<dbReference type="FunFam" id="2.70.70.10:FF:000003">
    <property type="entry name" value="Murein hydrolase activator EnvC"/>
    <property type="match status" value="1"/>
</dbReference>
<dbReference type="Proteomes" id="UP000027997">
    <property type="component" value="Unassembled WGS sequence"/>
</dbReference>
<dbReference type="InterPro" id="IPR050570">
    <property type="entry name" value="Cell_wall_metabolism_enzyme"/>
</dbReference>
<feature type="coiled-coil region" evidence="1">
    <location>
        <begin position="176"/>
        <end position="235"/>
    </location>
</feature>